<proteinExistence type="predicted"/>
<comment type="caution">
    <text evidence="1">The sequence shown here is derived from an EMBL/GenBank/DDBJ whole genome shotgun (WGS) entry which is preliminary data.</text>
</comment>
<dbReference type="AlphaFoldDB" id="A0A8B6M0F4"/>
<dbReference type="EMBL" id="CABFMQ020000001">
    <property type="protein sequence ID" value="VTZ48296.1"/>
    <property type="molecule type" value="Genomic_DNA"/>
</dbReference>
<name>A0A8B6M0F4_METTU</name>
<evidence type="ECO:0000313" key="1">
    <source>
        <dbReference type="EMBL" id="VTZ48296.1"/>
    </source>
</evidence>
<protein>
    <submittedName>
        <fullName evidence="1">Uncharacterized protein</fullName>
    </submittedName>
</protein>
<dbReference type="Proteomes" id="UP000485880">
    <property type="component" value="Unassembled WGS sequence"/>
</dbReference>
<organism evidence="1 2">
    <name type="scientific">Methylocella tundrae</name>
    <dbReference type="NCBI Taxonomy" id="227605"/>
    <lineage>
        <taxon>Bacteria</taxon>
        <taxon>Pseudomonadati</taxon>
        <taxon>Pseudomonadota</taxon>
        <taxon>Alphaproteobacteria</taxon>
        <taxon>Hyphomicrobiales</taxon>
        <taxon>Beijerinckiaceae</taxon>
        <taxon>Methylocella</taxon>
    </lineage>
</organism>
<evidence type="ECO:0000313" key="2">
    <source>
        <dbReference type="Proteomes" id="UP000485880"/>
    </source>
</evidence>
<gene>
    <name evidence="1" type="ORF">MPC4_10246</name>
</gene>
<accession>A0A8B6M0F4</accession>
<sequence length="62" mass="6768">MAPQSRRTAALDKAGRLSTYNVMSILPMWNVFGLGQGGFGFRKATGAQIDYIQFAGLEQVDD</sequence>
<reference evidence="1 2" key="1">
    <citation type="submission" date="2019-05" db="EMBL/GenBank/DDBJ databases">
        <authorList>
            <person name="Farhan Ul Haque M."/>
        </authorList>
    </citation>
    <scope>NUCLEOTIDE SEQUENCE [LARGE SCALE GENOMIC DNA]</scope>
    <source>
        <strain evidence="1">2</strain>
    </source>
</reference>
<keyword evidence="2" id="KW-1185">Reference proteome</keyword>